<evidence type="ECO:0000313" key="8">
    <source>
        <dbReference type="EMBL" id="SVA13303.1"/>
    </source>
</evidence>
<evidence type="ECO:0000256" key="1">
    <source>
        <dbReference type="ARBA" id="ARBA00001933"/>
    </source>
</evidence>
<evidence type="ECO:0000256" key="5">
    <source>
        <dbReference type="ARBA" id="ARBA00022898"/>
    </source>
</evidence>
<dbReference type="PANTHER" id="PTHR43713:SF3">
    <property type="entry name" value="GLUTAMATE-1-SEMIALDEHYDE 2,1-AMINOMUTASE 1, CHLOROPLASTIC-RELATED"/>
    <property type="match status" value="1"/>
</dbReference>
<dbReference type="Pfam" id="PF00202">
    <property type="entry name" value="Aminotran_3"/>
    <property type="match status" value="1"/>
</dbReference>
<dbReference type="InterPro" id="IPR015424">
    <property type="entry name" value="PyrdxlP-dep_Trfase"/>
</dbReference>
<evidence type="ECO:0000256" key="7">
    <source>
        <dbReference type="ARBA" id="ARBA00023244"/>
    </source>
</evidence>
<name>A0A381THA3_9ZZZZ</name>
<dbReference type="GO" id="GO:0030170">
    <property type="term" value="F:pyridoxal phosphate binding"/>
    <property type="evidence" value="ECO:0007669"/>
    <property type="project" value="InterPro"/>
</dbReference>
<organism evidence="8">
    <name type="scientific">marine metagenome</name>
    <dbReference type="NCBI Taxonomy" id="408172"/>
    <lineage>
        <taxon>unclassified sequences</taxon>
        <taxon>metagenomes</taxon>
        <taxon>ecological metagenomes</taxon>
    </lineage>
</organism>
<dbReference type="InterPro" id="IPR015422">
    <property type="entry name" value="PyrdxlP-dep_Trfase_small"/>
</dbReference>
<dbReference type="Gene3D" id="3.90.1150.10">
    <property type="entry name" value="Aspartate Aminotransferase, domain 1"/>
    <property type="match status" value="1"/>
</dbReference>
<dbReference type="PROSITE" id="PS00600">
    <property type="entry name" value="AA_TRANSFER_CLASS_3"/>
    <property type="match status" value="1"/>
</dbReference>
<evidence type="ECO:0000256" key="6">
    <source>
        <dbReference type="ARBA" id="ARBA00023235"/>
    </source>
</evidence>
<accession>A0A381THA3</accession>
<dbReference type="EC" id="5.4.3.8" evidence="4"/>
<evidence type="ECO:0000256" key="2">
    <source>
        <dbReference type="ARBA" id="ARBA00004819"/>
    </source>
</evidence>
<keyword evidence="7" id="KW-0627">Porphyrin biosynthesis</keyword>
<dbReference type="GO" id="GO:0006782">
    <property type="term" value="P:protoporphyrinogen IX biosynthetic process"/>
    <property type="evidence" value="ECO:0007669"/>
    <property type="project" value="UniProtKB-UniPathway"/>
</dbReference>
<gene>
    <name evidence="8" type="ORF">METZ01_LOCUS66157</name>
</gene>
<dbReference type="InterPro" id="IPR049704">
    <property type="entry name" value="Aminotrans_3_PPA_site"/>
</dbReference>
<dbReference type="PANTHER" id="PTHR43713">
    <property type="entry name" value="GLUTAMATE-1-SEMIALDEHYDE 2,1-AMINOMUTASE"/>
    <property type="match status" value="1"/>
</dbReference>
<evidence type="ECO:0000256" key="3">
    <source>
        <dbReference type="ARBA" id="ARBA00008981"/>
    </source>
</evidence>
<dbReference type="HAMAP" id="MF_00375">
    <property type="entry name" value="HemL_aminotrans_3"/>
    <property type="match status" value="1"/>
</dbReference>
<comment type="cofactor">
    <cofactor evidence="1">
        <name>pyridoxal 5'-phosphate</name>
        <dbReference type="ChEBI" id="CHEBI:597326"/>
    </cofactor>
</comment>
<keyword evidence="6" id="KW-0413">Isomerase</keyword>
<dbReference type="FunFam" id="3.40.640.10:FF:000021">
    <property type="entry name" value="Glutamate-1-semialdehyde 2,1-aminomutase"/>
    <property type="match status" value="1"/>
</dbReference>
<dbReference type="Gene3D" id="3.40.640.10">
    <property type="entry name" value="Type I PLP-dependent aspartate aminotransferase-like (Major domain)"/>
    <property type="match status" value="1"/>
</dbReference>
<reference evidence="8" key="1">
    <citation type="submission" date="2018-05" db="EMBL/GenBank/DDBJ databases">
        <authorList>
            <person name="Lanie J.A."/>
            <person name="Ng W.-L."/>
            <person name="Kazmierczak K.M."/>
            <person name="Andrzejewski T.M."/>
            <person name="Davidsen T.M."/>
            <person name="Wayne K.J."/>
            <person name="Tettelin H."/>
            <person name="Glass J.I."/>
            <person name="Rusch D."/>
            <person name="Podicherti R."/>
            <person name="Tsui H.-C.T."/>
            <person name="Winkler M.E."/>
        </authorList>
    </citation>
    <scope>NUCLEOTIDE SEQUENCE</scope>
</reference>
<dbReference type="SUPFAM" id="SSF53383">
    <property type="entry name" value="PLP-dependent transferases"/>
    <property type="match status" value="1"/>
</dbReference>
<evidence type="ECO:0000256" key="4">
    <source>
        <dbReference type="ARBA" id="ARBA00012143"/>
    </source>
</evidence>
<sequence length="426" mass="44643">MSRVRSEQLFSDAKLIMPGGVNSPARAWGSVGGSPIFLEKAAGSSIWDVDGNELVDYVCSWGPMILGHANPVVIDAAIDAARSGTSFGAPTELEVEMSRRVVDAVPSIEVIRFVSSGTEATMSALRLARAKTGRNKIIKFRGGYHGHEDALLVEAGSGLANQGIASSSGVHPGYAASTLVSEYNDLESVKGLLESNPGEVAAVIVEPIAGNMGVVLPVDGFLEGLRSLTREHQCLLIFDEVISGFRVALGGAQSTFGVTPDITCLGKIIGGGFPVGAYGASAEIMSEVAPLGPMYQAGTLSGNPVAMAAGIATLDELAKPGVYEDLQAATDKLANGVTNVFAKAGVPAVINRACGLMTVFFSNIQVTNMETASATDREAYGVFFHKMVDNGVYLPPSQYEAWFISTVHTERNIKLTLEAVERSLIG</sequence>
<dbReference type="InterPro" id="IPR015421">
    <property type="entry name" value="PyrdxlP-dep_Trfase_major"/>
</dbReference>
<dbReference type="UniPathway" id="UPA00251">
    <property type="reaction ID" value="UER00317"/>
</dbReference>
<dbReference type="InterPro" id="IPR004639">
    <property type="entry name" value="4pyrrol_synth_GluAld_NH2Trfase"/>
</dbReference>
<dbReference type="NCBIfam" id="TIGR00713">
    <property type="entry name" value="hemL"/>
    <property type="match status" value="1"/>
</dbReference>
<keyword evidence="5" id="KW-0663">Pyridoxal phosphate</keyword>
<comment type="similarity">
    <text evidence="3">Belongs to the class-III pyridoxal-phosphate-dependent aminotransferase family. HemL subfamily.</text>
</comment>
<dbReference type="CDD" id="cd00610">
    <property type="entry name" value="OAT_like"/>
    <property type="match status" value="1"/>
</dbReference>
<dbReference type="GO" id="GO:0042286">
    <property type="term" value="F:glutamate-1-semialdehyde 2,1-aminomutase activity"/>
    <property type="evidence" value="ECO:0007669"/>
    <property type="project" value="UniProtKB-EC"/>
</dbReference>
<proteinExistence type="inferred from homology"/>
<dbReference type="AlphaFoldDB" id="A0A381THA3"/>
<protein>
    <recommendedName>
        <fullName evidence="4">glutamate-1-semialdehyde 2,1-aminomutase</fullName>
        <ecNumber evidence="4">5.4.3.8</ecNumber>
    </recommendedName>
</protein>
<dbReference type="NCBIfam" id="NF000818">
    <property type="entry name" value="PRK00062.1"/>
    <property type="match status" value="1"/>
</dbReference>
<comment type="pathway">
    <text evidence="2">Porphyrin-containing compound metabolism; protoporphyrin-IX biosynthesis; 5-aminolevulinate from L-glutamyl-tRNA(Glu): step 2/2.</text>
</comment>
<dbReference type="EMBL" id="UINC01004300">
    <property type="protein sequence ID" value="SVA13303.1"/>
    <property type="molecule type" value="Genomic_DNA"/>
</dbReference>
<dbReference type="InterPro" id="IPR005814">
    <property type="entry name" value="Aminotrans_3"/>
</dbReference>
<dbReference type="GO" id="GO:0008483">
    <property type="term" value="F:transaminase activity"/>
    <property type="evidence" value="ECO:0007669"/>
    <property type="project" value="InterPro"/>
</dbReference>